<keyword evidence="3" id="KW-0408">Iron</keyword>
<keyword evidence="3" id="KW-0410">Iron transport</keyword>
<feature type="region of interest" description="Disordered" evidence="7">
    <location>
        <begin position="332"/>
        <end position="357"/>
    </location>
</feature>
<keyword evidence="4 8" id="KW-0812">Transmembrane</keyword>
<keyword evidence="10" id="KW-1185">Reference proteome</keyword>
<evidence type="ECO:0000256" key="7">
    <source>
        <dbReference type="SAM" id="MobiDB-lite"/>
    </source>
</evidence>
<dbReference type="GeneID" id="59319333"/>
<feature type="transmembrane region" description="Helical" evidence="8">
    <location>
        <begin position="148"/>
        <end position="175"/>
    </location>
</feature>
<feature type="transmembrane region" description="Helical" evidence="8">
    <location>
        <begin position="53"/>
        <end position="78"/>
    </location>
</feature>
<dbReference type="EMBL" id="JAAOAV010000066">
    <property type="protein sequence ID" value="KAF5605816.1"/>
    <property type="molecule type" value="Genomic_DNA"/>
</dbReference>
<evidence type="ECO:0000256" key="2">
    <source>
        <dbReference type="ARBA" id="ARBA00008333"/>
    </source>
</evidence>
<feature type="transmembrane region" description="Helical" evidence="8">
    <location>
        <begin position="297"/>
        <end position="316"/>
    </location>
</feature>
<dbReference type="OrthoDB" id="4364at2759"/>
<feature type="transmembrane region" description="Helical" evidence="8">
    <location>
        <begin position="90"/>
        <end position="112"/>
    </location>
</feature>
<evidence type="ECO:0000256" key="8">
    <source>
        <dbReference type="SAM" id="Phobius"/>
    </source>
</evidence>
<dbReference type="GO" id="GO:0033573">
    <property type="term" value="C:high-affinity iron permease complex"/>
    <property type="evidence" value="ECO:0007669"/>
    <property type="project" value="InterPro"/>
</dbReference>
<dbReference type="GO" id="GO:0015093">
    <property type="term" value="F:ferrous iron transmembrane transporter activity"/>
    <property type="evidence" value="ECO:0007669"/>
    <property type="project" value="TreeGrafter"/>
</dbReference>
<dbReference type="PANTHER" id="PTHR31632">
    <property type="entry name" value="IRON TRANSPORTER FTH1"/>
    <property type="match status" value="1"/>
</dbReference>
<name>A0A8H5PYS4_GIBSU</name>
<dbReference type="InterPro" id="IPR004923">
    <property type="entry name" value="FTR1/Fip1/EfeU"/>
</dbReference>
<evidence type="ECO:0000313" key="9">
    <source>
        <dbReference type="EMBL" id="KAF5605816.1"/>
    </source>
</evidence>
<feature type="compositionally biased region" description="Low complexity" evidence="7">
    <location>
        <begin position="345"/>
        <end position="357"/>
    </location>
</feature>
<keyword evidence="5 8" id="KW-1133">Transmembrane helix</keyword>
<keyword evidence="3" id="KW-0406">Ion transport</keyword>
<evidence type="ECO:0000313" key="10">
    <source>
        <dbReference type="Proteomes" id="UP000547976"/>
    </source>
</evidence>
<comment type="similarity">
    <text evidence="2">Belongs to the oxidase-dependent Fe transporter (OFeT) (TC 9.A.10.1) family.</text>
</comment>
<keyword evidence="6 8" id="KW-0472">Membrane</keyword>
<organism evidence="9 10">
    <name type="scientific">Gibberella subglutinans</name>
    <name type="common">Fusarium subglutinans</name>
    <dbReference type="NCBI Taxonomy" id="42677"/>
    <lineage>
        <taxon>Eukaryota</taxon>
        <taxon>Fungi</taxon>
        <taxon>Dikarya</taxon>
        <taxon>Ascomycota</taxon>
        <taxon>Pezizomycotina</taxon>
        <taxon>Sordariomycetes</taxon>
        <taxon>Hypocreomycetidae</taxon>
        <taxon>Hypocreales</taxon>
        <taxon>Nectriaceae</taxon>
        <taxon>Fusarium</taxon>
        <taxon>Fusarium fujikuroi species complex</taxon>
    </lineage>
</organism>
<gene>
    <name evidence="9" type="ORF">FSUBG_6419</name>
</gene>
<dbReference type="Proteomes" id="UP000547976">
    <property type="component" value="Unassembled WGS sequence"/>
</dbReference>
<reference evidence="9 10" key="1">
    <citation type="submission" date="2020-05" db="EMBL/GenBank/DDBJ databases">
        <title>Identification and distribution of gene clusters putatively required for synthesis of sphingolipid metabolism inhibitors in phylogenetically diverse species of the filamentous fungus Fusarium.</title>
        <authorList>
            <person name="Kim H.-S."/>
            <person name="Busman M."/>
            <person name="Brown D.W."/>
            <person name="Divon H."/>
            <person name="Uhlig S."/>
            <person name="Proctor R.H."/>
        </authorList>
    </citation>
    <scope>NUCLEOTIDE SEQUENCE [LARGE SCALE GENOMIC DNA]</scope>
    <source>
        <strain evidence="9 10">NRRL 66333</strain>
    </source>
</reference>
<evidence type="ECO:0000256" key="3">
    <source>
        <dbReference type="ARBA" id="ARBA00022496"/>
    </source>
</evidence>
<dbReference type="Pfam" id="PF03239">
    <property type="entry name" value="FTR1"/>
    <property type="match status" value="1"/>
</dbReference>
<dbReference type="AlphaFoldDB" id="A0A8H5PYS4"/>
<accession>A0A8H5PYS4</accession>
<evidence type="ECO:0000256" key="5">
    <source>
        <dbReference type="ARBA" id="ARBA00022989"/>
    </source>
</evidence>
<comment type="subcellular location">
    <subcellularLocation>
        <location evidence="1">Membrane</location>
        <topology evidence="1">Multi-pass membrane protein</topology>
    </subcellularLocation>
</comment>
<protein>
    <submittedName>
        <fullName evidence="9">High-affinity iron transporter</fullName>
    </submittedName>
</protein>
<evidence type="ECO:0000256" key="1">
    <source>
        <dbReference type="ARBA" id="ARBA00004141"/>
    </source>
</evidence>
<feature type="transmembrane region" description="Helical" evidence="8">
    <location>
        <begin position="181"/>
        <end position="200"/>
    </location>
</feature>
<feature type="transmembrane region" description="Helical" evidence="8">
    <location>
        <begin position="6"/>
        <end position="32"/>
    </location>
</feature>
<evidence type="ECO:0000256" key="6">
    <source>
        <dbReference type="ARBA" id="ARBA00023136"/>
    </source>
</evidence>
<dbReference type="RefSeq" id="XP_036538134.1">
    <property type="nucleotide sequence ID" value="XM_036684615.1"/>
</dbReference>
<sequence>MAVDVFAVPVFLVVFRETLETVIIVSVLLAFLKQTLDGPNGDIKVYKQLRRQWQVWLGTGIGFFICLVVAAAVIGVFYTVGRNSWEKNEYYYEGAFCLFASLIISVMGAALLRIGKMQAKWRVKLAKALESPIKAGSKGWFKQFVEKYAMFVLPFVTVLREGIEAVVFVAGVSFSASAKSIPLPTFVGLFAGCCVGYLLYKGGASTKLQLFLVLSTCLLYLVGAGLFSRSVWSFEMARWNEYIGGEADEFGNGPGSYDIDQSVWHVNCCASTEAIQNGWGIFNAILGWTNSATYGSVISYNLYWICVMVGFIIMRFKETHGRLPFGKAKAPANAVDDAESRASSTPKNTATEKTTTA</sequence>
<evidence type="ECO:0000256" key="4">
    <source>
        <dbReference type="ARBA" id="ARBA00022692"/>
    </source>
</evidence>
<comment type="caution">
    <text evidence="9">The sequence shown here is derived from an EMBL/GenBank/DDBJ whole genome shotgun (WGS) entry which is preliminary data.</text>
</comment>
<feature type="transmembrane region" description="Helical" evidence="8">
    <location>
        <begin position="212"/>
        <end position="232"/>
    </location>
</feature>
<dbReference type="PANTHER" id="PTHR31632:SF2">
    <property type="entry name" value="PLASMA MEMBRANE IRON PERMEASE"/>
    <property type="match status" value="1"/>
</dbReference>
<proteinExistence type="inferred from homology"/>
<keyword evidence="3" id="KW-0813">Transport</keyword>